<organism evidence="3 4">
    <name type="scientific">Aaosphaeria arxii CBS 175.79</name>
    <dbReference type="NCBI Taxonomy" id="1450172"/>
    <lineage>
        <taxon>Eukaryota</taxon>
        <taxon>Fungi</taxon>
        <taxon>Dikarya</taxon>
        <taxon>Ascomycota</taxon>
        <taxon>Pezizomycotina</taxon>
        <taxon>Dothideomycetes</taxon>
        <taxon>Pleosporomycetidae</taxon>
        <taxon>Pleosporales</taxon>
        <taxon>Pleosporales incertae sedis</taxon>
        <taxon>Aaosphaeria</taxon>
    </lineage>
</organism>
<reference evidence="3" key="1">
    <citation type="journal article" date="2020" name="Stud. Mycol.">
        <title>101 Dothideomycetes genomes: a test case for predicting lifestyles and emergence of pathogens.</title>
        <authorList>
            <person name="Haridas S."/>
            <person name="Albert R."/>
            <person name="Binder M."/>
            <person name="Bloem J."/>
            <person name="Labutti K."/>
            <person name="Salamov A."/>
            <person name="Andreopoulos B."/>
            <person name="Baker S."/>
            <person name="Barry K."/>
            <person name="Bills G."/>
            <person name="Bluhm B."/>
            <person name="Cannon C."/>
            <person name="Castanera R."/>
            <person name="Culley D."/>
            <person name="Daum C."/>
            <person name="Ezra D."/>
            <person name="Gonzalez J."/>
            <person name="Henrissat B."/>
            <person name="Kuo A."/>
            <person name="Liang C."/>
            <person name="Lipzen A."/>
            <person name="Lutzoni F."/>
            <person name="Magnuson J."/>
            <person name="Mondo S."/>
            <person name="Nolan M."/>
            <person name="Ohm R."/>
            <person name="Pangilinan J."/>
            <person name="Park H.-J."/>
            <person name="Ramirez L."/>
            <person name="Alfaro M."/>
            <person name="Sun H."/>
            <person name="Tritt A."/>
            <person name="Yoshinaga Y."/>
            <person name="Zwiers L.-H."/>
            <person name="Turgeon B."/>
            <person name="Goodwin S."/>
            <person name="Spatafora J."/>
            <person name="Crous P."/>
            <person name="Grigoriev I."/>
        </authorList>
    </citation>
    <scope>NUCLEOTIDE SEQUENCE</scope>
    <source>
        <strain evidence="3">CBS 175.79</strain>
    </source>
</reference>
<feature type="compositionally biased region" description="Basic and acidic residues" evidence="2">
    <location>
        <begin position="157"/>
        <end position="176"/>
    </location>
</feature>
<dbReference type="GeneID" id="54289856"/>
<evidence type="ECO:0000256" key="2">
    <source>
        <dbReference type="SAM" id="MobiDB-lite"/>
    </source>
</evidence>
<name>A0A6A5XBG7_9PLEO</name>
<evidence type="ECO:0000313" key="3">
    <source>
        <dbReference type="EMBL" id="KAF2010196.1"/>
    </source>
</evidence>
<keyword evidence="4" id="KW-1185">Reference proteome</keyword>
<evidence type="ECO:0000256" key="1">
    <source>
        <dbReference type="SAM" id="Coils"/>
    </source>
</evidence>
<evidence type="ECO:0000313" key="4">
    <source>
        <dbReference type="Proteomes" id="UP000799778"/>
    </source>
</evidence>
<feature type="compositionally biased region" description="Polar residues" evidence="2">
    <location>
        <begin position="178"/>
        <end position="193"/>
    </location>
</feature>
<protein>
    <submittedName>
        <fullName evidence="3">Uncharacterized protein</fullName>
    </submittedName>
</protein>
<feature type="coiled-coil region" evidence="1">
    <location>
        <begin position="245"/>
        <end position="272"/>
    </location>
</feature>
<dbReference type="RefSeq" id="XP_033378535.1">
    <property type="nucleotide sequence ID" value="XM_033532459.1"/>
</dbReference>
<accession>A0A6A5XBG7</accession>
<sequence>MTPITIPHGRDIKDILQTDFGLETLPHFDKIQFCPLEGSHKDKLHLGCDYQRDYYCYGHRHPRTLVTSVTINPPLAYFLKPPIAFGLIHLSSPFDIIWKRTRSAEAMFAFLEACVALRNSKGFPGNFMSDVSAAALAQAVKAILEEDHDTGPNSQEDMPKIEVRGEPTRGEGKRGSPPEQTNTQAFEGSSTKQVDMLESDMVVESSPLEIANDNNNQSSSPAAQGDRVSAWLKLHAQDLNQSARVREATAAVLSSNRNLQDLEKSLQALKIRIDDERKWITKYEANVKKAEDANVDTLSRLTMLMEEMTMKEFIEIGKYLP</sequence>
<gene>
    <name evidence="3" type="ORF">BU24DRAFT_467670</name>
</gene>
<dbReference type="EMBL" id="ML978077">
    <property type="protein sequence ID" value="KAF2010196.1"/>
    <property type="molecule type" value="Genomic_DNA"/>
</dbReference>
<proteinExistence type="predicted"/>
<dbReference type="Proteomes" id="UP000799778">
    <property type="component" value="Unassembled WGS sequence"/>
</dbReference>
<dbReference type="AlphaFoldDB" id="A0A6A5XBG7"/>
<keyword evidence="1" id="KW-0175">Coiled coil</keyword>
<feature type="region of interest" description="Disordered" evidence="2">
    <location>
        <begin position="148"/>
        <end position="193"/>
    </location>
</feature>